<sequence>MSKVSKGRRRRGNHGLVHETNDEDEAMSSSQLPQIQQNNDETQSLVIPHTSGPSSKRNVRGRYRGKKVNKLTKNGKKIEIYLAKGMKRVVGAKARMVANECGNVLRSTVSLRDCITWNQVTAKYGEVMMRKMKDMFKPREGRDEVIFHGYCVMAMQKALRTWKSNLHEEYKAYATDELRLENQPDSISPEDWRWLLEYFATPQFKRDFITGELAPPDIVCEMQHARTKQGVLVWSDPQSQKIHGRIQQLVNEQAEVPVEEPRMSRDEILASVLGERSGYVRGKGYGAMPAKRKLNQTEVDSRVSSAIETARAEMRAEREAEREEDRVQMHIEIRAEREAEREEDRVQMRAEIRAEMEKEIDRRIKAQLGALMATLQQGQFQASGSNNAENSPVEAQGHVSFALAFLFPNSN</sequence>
<proteinExistence type="predicted"/>
<dbReference type="OrthoDB" id="681975at2759"/>
<dbReference type="PANTHER" id="PTHR33499">
    <property type="entry name" value="OS12G0282400 PROTEIN-RELATED"/>
    <property type="match status" value="1"/>
</dbReference>
<protein>
    <recommendedName>
        <fullName evidence="4">Transposase, Ptta/En/Spm, plant</fullName>
    </recommendedName>
</protein>
<reference evidence="2" key="1">
    <citation type="submission" date="2020-09" db="EMBL/GenBank/DDBJ databases">
        <title>Genome-Enabled Discovery of Anthraquinone Biosynthesis in Senna tora.</title>
        <authorList>
            <person name="Kang S.-H."/>
            <person name="Pandey R.P."/>
            <person name="Lee C.-M."/>
            <person name="Sim J.-S."/>
            <person name="Jeong J.-T."/>
            <person name="Choi B.-S."/>
            <person name="Jung M."/>
            <person name="Ginzburg D."/>
            <person name="Zhao K."/>
            <person name="Won S.Y."/>
            <person name="Oh T.-J."/>
            <person name="Yu Y."/>
            <person name="Kim N.-H."/>
            <person name="Lee O.R."/>
            <person name="Lee T.-H."/>
            <person name="Bashyal P."/>
            <person name="Kim T.-S."/>
            <person name="Lee W.-H."/>
            <person name="Kawkins C."/>
            <person name="Kim C.-K."/>
            <person name="Kim J.S."/>
            <person name="Ahn B.O."/>
            <person name="Rhee S.Y."/>
            <person name="Sohng J.K."/>
        </authorList>
    </citation>
    <scope>NUCLEOTIDE SEQUENCE</scope>
    <source>
        <tissue evidence="2">Leaf</tissue>
    </source>
</reference>
<dbReference type="EMBL" id="JAAIUW010000007">
    <property type="protein sequence ID" value="KAF7823788.1"/>
    <property type="molecule type" value="Genomic_DNA"/>
</dbReference>
<accession>A0A834WK07</accession>
<organism evidence="2 3">
    <name type="scientific">Senna tora</name>
    <dbReference type="NCBI Taxonomy" id="362788"/>
    <lineage>
        <taxon>Eukaryota</taxon>
        <taxon>Viridiplantae</taxon>
        <taxon>Streptophyta</taxon>
        <taxon>Embryophyta</taxon>
        <taxon>Tracheophyta</taxon>
        <taxon>Spermatophyta</taxon>
        <taxon>Magnoliopsida</taxon>
        <taxon>eudicotyledons</taxon>
        <taxon>Gunneridae</taxon>
        <taxon>Pentapetalae</taxon>
        <taxon>rosids</taxon>
        <taxon>fabids</taxon>
        <taxon>Fabales</taxon>
        <taxon>Fabaceae</taxon>
        <taxon>Caesalpinioideae</taxon>
        <taxon>Cassia clade</taxon>
        <taxon>Senna</taxon>
    </lineage>
</organism>
<comment type="caution">
    <text evidence="2">The sequence shown here is derived from an EMBL/GenBank/DDBJ whole genome shotgun (WGS) entry which is preliminary data.</text>
</comment>
<gene>
    <name evidence="2" type="ORF">G2W53_021932</name>
</gene>
<dbReference type="AlphaFoldDB" id="A0A834WK07"/>
<evidence type="ECO:0000313" key="2">
    <source>
        <dbReference type="EMBL" id="KAF7823788.1"/>
    </source>
</evidence>
<evidence type="ECO:0000313" key="3">
    <source>
        <dbReference type="Proteomes" id="UP000634136"/>
    </source>
</evidence>
<dbReference type="Proteomes" id="UP000634136">
    <property type="component" value="Unassembled WGS sequence"/>
</dbReference>
<feature type="compositionally biased region" description="Polar residues" evidence="1">
    <location>
        <begin position="27"/>
        <end position="56"/>
    </location>
</feature>
<evidence type="ECO:0008006" key="4">
    <source>
        <dbReference type="Google" id="ProtNLM"/>
    </source>
</evidence>
<keyword evidence="3" id="KW-1185">Reference proteome</keyword>
<feature type="region of interest" description="Disordered" evidence="1">
    <location>
        <begin position="1"/>
        <end position="63"/>
    </location>
</feature>
<feature type="compositionally biased region" description="Basic residues" evidence="1">
    <location>
        <begin position="1"/>
        <end position="13"/>
    </location>
</feature>
<evidence type="ECO:0000256" key="1">
    <source>
        <dbReference type="SAM" id="MobiDB-lite"/>
    </source>
</evidence>
<dbReference type="PANTHER" id="PTHR33499:SF27">
    <property type="entry name" value="TRANSPOSASE TNP1_EN_SPM-LIKE DOMAIN-CONTAINING PROTEIN"/>
    <property type="match status" value="1"/>
</dbReference>
<name>A0A834WK07_9FABA</name>